<reference evidence="1 2" key="1">
    <citation type="journal article" date="2021" name="Front. Genet.">
        <title>Chromosome-Level Genome Assembly Reveals Significant Gene Expansion in the Toll and IMD Signaling Pathways of Dendrolimus kikuchii.</title>
        <authorList>
            <person name="Zhou J."/>
            <person name="Wu P."/>
            <person name="Xiong Z."/>
            <person name="Liu N."/>
            <person name="Zhao N."/>
            <person name="Ji M."/>
            <person name="Qiu Y."/>
            <person name="Yang B."/>
        </authorList>
    </citation>
    <scope>NUCLEOTIDE SEQUENCE [LARGE SCALE GENOMIC DNA]</scope>
    <source>
        <strain evidence="1">Ann1</strain>
    </source>
</reference>
<evidence type="ECO:0000313" key="2">
    <source>
        <dbReference type="Proteomes" id="UP000824533"/>
    </source>
</evidence>
<comment type="caution">
    <text evidence="1">The sequence shown here is derived from an EMBL/GenBank/DDBJ whole genome shotgun (WGS) entry which is preliminary data.</text>
</comment>
<dbReference type="EMBL" id="CM034387">
    <property type="protein sequence ID" value="KAJ0183745.1"/>
    <property type="molecule type" value="Genomic_DNA"/>
</dbReference>
<name>A0ACC1DIX7_9NEOP</name>
<keyword evidence="2" id="KW-1185">Reference proteome</keyword>
<dbReference type="Proteomes" id="UP000824533">
    <property type="component" value="Linkage Group LG01"/>
</dbReference>
<evidence type="ECO:0000313" key="1">
    <source>
        <dbReference type="EMBL" id="KAJ0183745.1"/>
    </source>
</evidence>
<gene>
    <name evidence="1" type="ORF">K1T71_000168</name>
</gene>
<proteinExistence type="predicted"/>
<organism evidence="1 2">
    <name type="scientific">Dendrolimus kikuchii</name>
    <dbReference type="NCBI Taxonomy" id="765133"/>
    <lineage>
        <taxon>Eukaryota</taxon>
        <taxon>Metazoa</taxon>
        <taxon>Ecdysozoa</taxon>
        <taxon>Arthropoda</taxon>
        <taxon>Hexapoda</taxon>
        <taxon>Insecta</taxon>
        <taxon>Pterygota</taxon>
        <taxon>Neoptera</taxon>
        <taxon>Endopterygota</taxon>
        <taxon>Lepidoptera</taxon>
        <taxon>Glossata</taxon>
        <taxon>Ditrysia</taxon>
        <taxon>Bombycoidea</taxon>
        <taxon>Lasiocampidae</taxon>
        <taxon>Dendrolimus</taxon>
    </lineage>
</organism>
<accession>A0ACC1DIX7</accession>
<protein>
    <submittedName>
        <fullName evidence="1">Uncharacterized protein</fullName>
    </submittedName>
</protein>
<sequence>MKLFTIIIFVYSYWVMEGLNCTIPDSTMLFDNSSDSGKLFSDWAYPKSGDIPLLNRKVFKGQRVTIKEHPYTVSIRRMYAHYCTGAIISKNIVISVAHPLNNVTISELGIVAGETYADRGTIQHTVLLLIIHEDFDPYTLQADLALLTVYEEIEYRISVKPVSLIAPEFILNKTKAFVTGWGRCDITGKELCLPRTSMFNPNEKLDPMLRSVSFDLVVPNVYCEAYKKKDVHIKPGMMCLGQAREENLVAPCLAVPGAPLVVKSKLAGILSWGFGCGYYYDMPLVYTSIQYYQAWLVHNVPIIRKIKRNNFTRLFHSTRAHVLVEWLKKTRIMTPIIHQQKYKNLEATKLDRELTKLKGFVYDIRDYLNGGMFRAAKKAVYNNIKNKRAMITSKIYVEATTTVFPFIGNDTLAEIGFNISDIYSEDETDRKTVQNTSNNTKEKSV</sequence>